<dbReference type="Gene3D" id="2.60.200.10">
    <property type="match status" value="1"/>
</dbReference>
<proteinExistence type="predicted"/>
<dbReference type="GO" id="GO:0070411">
    <property type="term" value="F:I-SMAD binding"/>
    <property type="evidence" value="ECO:0007669"/>
    <property type="project" value="TreeGrafter"/>
</dbReference>
<evidence type="ECO:0000256" key="2">
    <source>
        <dbReference type="ARBA" id="ARBA00023163"/>
    </source>
</evidence>
<feature type="domain" description="MH2" evidence="4">
    <location>
        <begin position="1"/>
        <end position="221"/>
    </location>
</feature>
<dbReference type="Pfam" id="PF03166">
    <property type="entry name" value="MH2"/>
    <property type="match status" value="1"/>
</dbReference>
<keyword evidence="6" id="KW-1185">Reference proteome</keyword>
<evidence type="ECO:0000256" key="1">
    <source>
        <dbReference type="ARBA" id="ARBA00023015"/>
    </source>
</evidence>
<dbReference type="GO" id="GO:0030154">
    <property type="term" value="P:cell differentiation"/>
    <property type="evidence" value="ECO:0007669"/>
    <property type="project" value="TreeGrafter"/>
</dbReference>
<feature type="region of interest" description="Disordered" evidence="3">
    <location>
        <begin position="1"/>
        <end position="24"/>
    </location>
</feature>
<dbReference type="PANTHER" id="PTHR13703:SF68">
    <property type="entry name" value="MOTHERS AGAINST DECAPENTAPLEGIC HOMOLOG"/>
    <property type="match status" value="1"/>
</dbReference>
<dbReference type="SUPFAM" id="SSF49879">
    <property type="entry name" value="SMAD/FHA domain"/>
    <property type="match status" value="1"/>
</dbReference>
<protein>
    <recommendedName>
        <fullName evidence="4">MH2 domain-containing protein</fullName>
    </recommendedName>
</protein>
<dbReference type="PROSITE" id="PS51076">
    <property type="entry name" value="MH2"/>
    <property type="match status" value="1"/>
</dbReference>
<dbReference type="InterPro" id="IPR013790">
    <property type="entry name" value="Dwarfin"/>
</dbReference>
<keyword evidence="2" id="KW-0804">Transcription</keyword>
<dbReference type="GO" id="GO:0009653">
    <property type="term" value="P:anatomical structure morphogenesis"/>
    <property type="evidence" value="ECO:0007669"/>
    <property type="project" value="TreeGrafter"/>
</dbReference>
<dbReference type="EMBL" id="JAGTTL010000002">
    <property type="protein sequence ID" value="KAK6327514.1"/>
    <property type="molecule type" value="Genomic_DNA"/>
</dbReference>
<dbReference type="GO" id="GO:0000978">
    <property type="term" value="F:RNA polymerase II cis-regulatory region sequence-specific DNA binding"/>
    <property type="evidence" value="ECO:0007669"/>
    <property type="project" value="TreeGrafter"/>
</dbReference>
<gene>
    <name evidence="5" type="ORF">J4Q44_G00031590</name>
</gene>
<sequence length="221" mass="24314">MPPCMSPSDHPHPHPHPGALKLQPPEPLRAEPSCLCSSRRNRSAPLAHHPLPQHCPSRPRSGSNACASPWKVTVRGSYMIAFSSGSRVTASWPRPPFLPLCPIIQVKECSWSVVARETCGCAVDERPRRVRAELLPGQRGRAERQATQYTKIYPGAYIKVFLQAAGIGVDDLRRLCILRLSFVKGWGPGLHPRQSIKHTPCWVEVPPSTGSAAAGRRLLHT</sequence>
<keyword evidence="1" id="KW-0805">Transcription regulation</keyword>
<evidence type="ECO:0000313" key="6">
    <source>
        <dbReference type="Proteomes" id="UP001356427"/>
    </source>
</evidence>
<comment type="caution">
    <text evidence="5">The sequence shown here is derived from an EMBL/GenBank/DDBJ whole genome shotgun (WGS) entry which is preliminary data.</text>
</comment>
<evidence type="ECO:0000259" key="4">
    <source>
        <dbReference type="PROSITE" id="PS51076"/>
    </source>
</evidence>
<organism evidence="5 6">
    <name type="scientific">Coregonus suidteri</name>
    <dbReference type="NCBI Taxonomy" id="861788"/>
    <lineage>
        <taxon>Eukaryota</taxon>
        <taxon>Metazoa</taxon>
        <taxon>Chordata</taxon>
        <taxon>Craniata</taxon>
        <taxon>Vertebrata</taxon>
        <taxon>Euteleostomi</taxon>
        <taxon>Actinopterygii</taxon>
        <taxon>Neopterygii</taxon>
        <taxon>Teleostei</taxon>
        <taxon>Protacanthopterygii</taxon>
        <taxon>Salmoniformes</taxon>
        <taxon>Salmonidae</taxon>
        <taxon>Coregoninae</taxon>
        <taxon>Coregonus</taxon>
    </lineage>
</organism>
<dbReference type="InterPro" id="IPR001132">
    <property type="entry name" value="SMAD_dom_Dwarfin-type"/>
</dbReference>
<evidence type="ECO:0000313" key="5">
    <source>
        <dbReference type="EMBL" id="KAK6327514.1"/>
    </source>
</evidence>
<dbReference type="InterPro" id="IPR017855">
    <property type="entry name" value="SMAD-like_dom_sf"/>
</dbReference>
<dbReference type="Proteomes" id="UP001356427">
    <property type="component" value="Unassembled WGS sequence"/>
</dbReference>
<dbReference type="AlphaFoldDB" id="A0AAN8R927"/>
<evidence type="ECO:0000256" key="3">
    <source>
        <dbReference type="SAM" id="MobiDB-lite"/>
    </source>
</evidence>
<name>A0AAN8R927_9TELE</name>
<dbReference type="InterPro" id="IPR008984">
    <property type="entry name" value="SMAD_FHA_dom_sf"/>
</dbReference>
<dbReference type="GO" id="GO:0030509">
    <property type="term" value="P:BMP signaling pathway"/>
    <property type="evidence" value="ECO:0007669"/>
    <property type="project" value="TreeGrafter"/>
</dbReference>
<accession>A0AAN8R927</accession>
<dbReference type="GO" id="GO:0071144">
    <property type="term" value="C:heteromeric SMAD protein complex"/>
    <property type="evidence" value="ECO:0007669"/>
    <property type="project" value="TreeGrafter"/>
</dbReference>
<dbReference type="PANTHER" id="PTHR13703">
    <property type="entry name" value="SMAD"/>
    <property type="match status" value="1"/>
</dbReference>
<dbReference type="GO" id="GO:0000981">
    <property type="term" value="F:DNA-binding transcription factor activity, RNA polymerase II-specific"/>
    <property type="evidence" value="ECO:0007669"/>
    <property type="project" value="TreeGrafter"/>
</dbReference>
<reference evidence="5 6" key="1">
    <citation type="submission" date="2021-04" db="EMBL/GenBank/DDBJ databases">
        <authorList>
            <person name="De Guttry C."/>
            <person name="Zahm M."/>
            <person name="Klopp C."/>
            <person name="Cabau C."/>
            <person name="Louis A."/>
            <person name="Berthelot C."/>
            <person name="Parey E."/>
            <person name="Roest Crollius H."/>
            <person name="Montfort J."/>
            <person name="Robinson-Rechavi M."/>
            <person name="Bucao C."/>
            <person name="Bouchez O."/>
            <person name="Gislard M."/>
            <person name="Lluch J."/>
            <person name="Milhes M."/>
            <person name="Lampietro C."/>
            <person name="Lopez Roques C."/>
            <person name="Donnadieu C."/>
            <person name="Braasch I."/>
            <person name="Desvignes T."/>
            <person name="Postlethwait J."/>
            <person name="Bobe J."/>
            <person name="Wedekind C."/>
            <person name="Guiguen Y."/>
        </authorList>
    </citation>
    <scope>NUCLEOTIDE SEQUENCE [LARGE SCALE GENOMIC DNA]</scope>
    <source>
        <strain evidence="5">Cs_M1</strain>
        <tissue evidence="5">Blood</tissue>
    </source>
</reference>
<dbReference type="GO" id="GO:0060395">
    <property type="term" value="P:SMAD protein signal transduction"/>
    <property type="evidence" value="ECO:0007669"/>
    <property type="project" value="TreeGrafter"/>
</dbReference>